<name>A0A401YN65_9ACTN</name>
<comment type="caution">
    <text evidence="1">The sequence shown here is derived from an EMBL/GenBank/DDBJ whole genome shotgun (WGS) entry which is preliminary data.</text>
</comment>
<dbReference type="EMBL" id="BIFH01000019">
    <property type="protein sequence ID" value="GCD96031.1"/>
    <property type="molecule type" value="Genomic_DNA"/>
</dbReference>
<dbReference type="RefSeq" id="WP_160161448.1">
    <property type="nucleotide sequence ID" value="NZ_BIFH01000019.1"/>
</dbReference>
<protein>
    <submittedName>
        <fullName evidence="1">Uncharacterized protein</fullName>
    </submittedName>
</protein>
<organism evidence="1 2">
    <name type="scientific">Embleya hyalina</name>
    <dbReference type="NCBI Taxonomy" id="516124"/>
    <lineage>
        <taxon>Bacteria</taxon>
        <taxon>Bacillati</taxon>
        <taxon>Actinomycetota</taxon>
        <taxon>Actinomycetes</taxon>
        <taxon>Kitasatosporales</taxon>
        <taxon>Streptomycetaceae</taxon>
        <taxon>Embleya</taxon>
    </lineage>
</organism>
<keyword evidence="2" id="KW-1185">Reference proteome</keyword>
<evidence type="ECO:0000313" key="1">
    <source>
        <dbReference type="EMBL" id="GCD96031.1"/>
    </source>
</evidence>
<dbReference type="Proteomes" id="UP000286931">
    <property type="component" value="Unassembled WGS sequence"/>
</dbReference>
<proteinExistence type="predicted"/>
<dbReference type="OrthoDB" id="3537017at2"/>
<gene>
    <name evidence="1" type="ORF">EHYA_03715</name>
</gene>
<reference evidence="1 2" key="1">
    <citation type="submission" date="2018-12" db="EMBL/GenBank/DDBJ databases">
        <title>Draft genome sequence of Embleya hyalina NBRC 13850T.</title>
        <authorList>
            <person name="Komaki H."/>
            <person name="Hosoyama A."/>
            <person name="Kimura A."/>
            <person name="Ichikawa N."/>
            <person name="Tamura T."/>
        </authorList>
    </citation>
    <scope>NUCLEOTIDE SEQUENCE [LARGE SCALE GENOMIC DNA]</scope>
    <source>
        <strain evidence="1 2">NBRC 13850</strain>
    </source>
</reference>
<evidence type="ECO:0000313" key="2">
    <source>
        <dbReference type="Proteomes" id="UP000286931"/>
    </source>
</evidence>
<accession>A0A401YN65</accession>
<sequence>MPSRDVDSTDPGFFPDAQRAGDTLVTCALFGSPTARAYVVRDGIAGDAGERI</sequence>
<dbReference type="AlphaFoldDB" id="A0A401YN65"/>